<evidence type="ECO:0000313" key="3">
    <source>
        <dbReference type="Proteomes" id="UP000694255"/>
    </source>
</evidence>
<dbReference type="RefSeq" id="XP_049260802.1">
    <property type="nucleotide sequence ID" value="XM_049410113.1"/>
</dbReference>
<comment type="caution">
    <text evidence="2">The sequence shown here is derived from an EMBL/GenBank/DDBJ whole genome shotgun (WGS) entry which is preliminary data.</text>
</comment>
<evidence type="ECO:0000256" key="1">
    <source>
        <dbReference type="SAM" id="MobiDB-lite"/>
    </source>
</evidence>
<protein>
    <submittedName>
        <fullName evidence="2">Uncharacterized protein</fullName>
    </submittedName>
</protein>
<proteinExistence type="predicted"/>
<dbReference type="AlphaFoldDB" id="A0A8J5Q1A2"/>
<evidence type="ECO:0000313" key="2">
    <source>
        <dbReference type="EMBL" id="KAG7660569.1"/>
    </source>
</evidence>
<dbReference type="GeneID" id="73472788"/>
<sequence>MIKGNWSLSAELKQNERKRQSKIQQRQKHQFKLDKLKQIDPIKLYHRIKRLEEQESRSIKDDEYLNNLQQDWEFIEKNKLHQLKIKTFFDNQQKLQQQKQKELNKLWGQKSIYFNPELNPLGKIPDINNLSERLEPLENLTIPLKNRKQITKYESDPLIQQLNIKLPSGDPPRFYKLIQNTSKPKPKVKIDEAEGDDEELQAKQLNESDASPVDSSDNEDEEEEDYNNHKKPKLV</sequence>
<dbReference type="Pfam" id="PF12622">
    <property type="entry name" value="NpwBP"/>
    <property type="match status" value="1"/>
</dbReference>
<organism evidence="2 3">
    <name type="scientific">[Candida] subhashii</name>
    <dbReference type="NCBI Taxonomy" id="561895"/>
    <lineage>
        <taxon>Eukaryota</taxon>
        <taxon>Fungi</taxon>
        <taxon>Dikarya</taxon>
        <taxon>Ascomycota</taxon>
        <taxon>Saccharomycotina</taxon>
        <taxon>Pichiomycetes</taxon>
        <taxon>Debaryomycetaceae</taxon>
        <taxon>Spathaspora</taxon>
    </lineage>
</organism>
<dbReference type="OrthoDB" id="4091959at2759"/>
<feature type="compositionally biased region" description="Basic residues" evidence="1">
    <location>
        <begin position="19"/>
        <end position="29"/>
    </location>
</feature>
<feature type="compositionally biased region" description="Acidic residues" evidence="1">
    <location>
        <begin position="216"/>
        <end position="225"/>
    </location>
</feature>
<accession>A0A8J5Q1A2</accession>
<feature type="compositionally biased region" description="Polar residues" evidence="1">
    <location>
        <begin position="203"/>
        <end position="215"/>
    </location>
</feature>
<dbReference type="EMBL" id="JAGSYN010000277">
    <property type="protein sequence ID" value="KAG7660569.1"/>
    <property type="molecule type" value="Genomic_DNA"/>
</dbReference>
<feature type="region of interest" description="Disordered" evidence="1">
    <location>
        <begin position="170"/>
        <end position="235"/>
    </location>
</feature>
<dbReference type="Proteomes" id="UP000694255">
    <property type="component" value="Unassembled WGS sequence"/>
</dbReference>
<feature type="region of interest" description="Disordered" evidence="1">
    <location>
        <begin position="1"/>
        <end position="29"/>
    </location>
</feature>
<name>A0A8J5Q1A2_9ASCO</name>
<gene>
    <name evidence="2" type="ORF">J8A68_005988</name>
</gene>
<keyword evidence="3" id="KW-1185">Reference proteome</keyword>
<reference evidence="2 3" key="1">
    <citation type="journal article" date="2021" name="DNA Res.">
        <title>Genome analysis of Candida subhashii reveals its hybrid nature and dual mitochondrial genome conformations.</title>
        <authorList>
            <person name="Mixao V."/>
            <person name="Hegedusova E."/>
            <person name="Saus E."/>
            <person name="Pryszcz L.P."/>
            <person name="Cillingova A."/>
            <person name="Nosek J."/>
            <person name="Gabaldon T."/>
        </authorList>
    </citation>
    <scope>NUCLEOTIDE SEQUENCE [LARGE SCALE GENOMIC DNA]</scope>
    <source>
        <strain evidence="2 3">CBS 10753</strain>
    </source>
</reference>